<evidence type="ECO:0000313" key="3">
    <source>
        <dbReference type="EMBL" id="SBT39479.1"/>
    </source>
</evidence>
<reference evidence="5 6" key="2">
    <citation type="submission" date="2016-05" db="EMBL/GenBank/DDBJ databases">
        <authorList>
            <person name="Naeem Raeece"/>
        </authorList>
    </citation>
    <scope>NUCLEOTIDE SEQUENCE [LARGE SCALE GENOMIC DNA]</scope>
</reference>
<feature type="compositionally biased region" description="Polar residues" evidence="1">
    <location>
        <begin position="92"/>
        <end position="104"/>
    </location>
</feature>
<evidence type="ECO:0000256" key="2">
    <source>
        <dbReference type="SAM" id="SignalP"/>
    </source>
</evidence>
<proteinExistence type="predicted"/>
<sequence>MNPINQIIRISLFTLFIYTSSTQCNVNMTVGNVLKNNSGRLLSEAGRDFGRSDFVNGPPPQIDPNVYTPQRENDEKKEKEKEREGFPPQGPPNSGSWSTFNGSEPQMNERIYRNTEAPEYYPNNVRYLSPGGNNFNQELYEKLKNNAVFIIPAVLAAFYVLRNSGTQTLLMIAAIAGVLMYTHHYVS</sequence>
<reference evidence="3" key="1">
    <citation type="submission" date="2016-05" db="EMBL/GenBank/DDBJ databases">
        <authorList>
            <person name="Lavstsen T."/>
            <person name="Jespersen J.S."/>
        </authorList>
    </citation>
    <scope>NUCLEOTIDE SEQUENCE [LARGE SCALE GENOMIC DNA]</scope>
</reference>
<accession>A0A1A8Z6I7</accession>
<feature type="chain" id="PRO_5015059940" description="Pv-fam-d protein" evidence="2">
    <location>
        <begin position="25"/>
        <end position="187"/>
    </location>
</feature>
<feature type="region of interest" description="Disordered" evidence="1">
    <location>
        <begin position="49"/>
        <end position="104"/>
    </location>
</feature>
<organism evidence="3 6">
    <name type="scientific">Plasmodium ovale wallikeri</name>
    <dbReference type="NCBI Taxonomy" id="864142"/>
    <lineage>
        <taxon>Eukaryota</taxon>
        <taxon>Sar</taxon>
        <taxon>Alveolata</taxon>
        <taxon>Apicomplexa</taxon>
        <taxon>Aconoidasida</taxon>
        <taxon>Haemosporida</taxon>
        <taxon>Plasmodiidae</taxon>
        <taxon>Plasmodium</taxon>
        <taxon>Plasmodium (Plasmodium)</taxon>
    </lineage>
</organism>
<name>A0A1A8Z6I7_PLAOA</name>
<dbReference type="EMBL" id="FLRE01000150">
    <property type="protein sequence ID" value="SBT39964.1"/>
    <property type="molecule type" value="Genomic_DNA"/>
</dbReference>
<dbReference type="AlphaFoldDB" id="A0A1A8Z6I7"/>
<feature type="compositionally biased region" description="Basic and acidic residues" evidence="1">
    <location>
        <begin position="71"/>
        <end position="85"/>
    </location>
</feature>
<feature type="signal peptide" evidence="2">
    <location>
        <begin position="1"/>
        <end position="24"/>
    </location>
</feature>
<dbReference type="Proteomes" id="UP000078555">
    <property type="component" value="Unassembled WGS sequence"/>
</dbReference>
<evidence type="ECO:0000256" key="1">
    <source>
        <dbReference type="SAM" id="MobiDB-lite"/>
    </source>
</evidence>
<gene>
    <name evidence="3" type="ORF">POVWA1_040040</name>
    <name evidence="4" type="ORF">POVWA2_038810</name>
</gene>
<keyword evidence="2" id="KW-0732">Signal</keyword>
<dbReference type="EMBL" id="FLRD01000111">
    <property type="protein sequence ID" value="SBT39479.1"/>
    <property type="molecule type" value="Genomic_DNA"/>
</dbReference>
<evidence type="ECO:0000313" key="4">
    <source>
        <dbReference type="EMBL" id="SBT39964.1"/>
    </source>
</evidence>
<dbReference type="Proteomes" id="UP000078550">
    <property type="component" value="Unassembled WGS sequence"/>
</dbReference>
<evidence type="ECO:0008006" key="7">
    <source>
        <dbReference type="Google" id="ProtNLM"/>
    </source>
</evidence>
<keyword evidence="6" id="KW-1185">Reference proteome</keyword>
<evidence type="ECO:0000313" key="5">
    <source>
        <dbReference type="Proteomes" id="UP000078550"/>
    </source>
</evidence>
<evidence type="ECO:0000313" key="6">
    <source>
        <dbReference type="Proteomes" id="UP000078555"/>
    </source>
</evidence>
<protein>
    <recommendedName>
        <fullName evidence="7">Pv-fam-d protein</fullName>
    </recommendedName>
</protein>